<dbReference type="HOGENOM" id="CLU_2193101_0_0_0"/>
<name>A0A068NZ66_FIMGI</name>
<proteinExistence type="predicted"/>
<dbReference type="Proteomes" id="UP000027982">
    <property type="component" value="Chromosome"/>
</dbReference>
<dbReference type="RefSeq" id="WP_025228091.1">
    <property type="nucleotide sequence ID" value="NZ_CP007139.1"/>
</dbReference>
<keyword evidence="1" id="KW-1133">Transmembrane helix</keyword>
<protein>
    <submittedName>
        <fullName evidence="2">Uncharacterized protein</fullName>
    </submittedName>
</protein>
<keyword evidence="1" id="KW-0472">Membrane</keyword>
<keyword evidence="3" id="KW-1185">Reference proteome</keyword>
<reference evidence="2 3" key="1">
    <citation type="journal article" date="2014" name="PLoS ONE">
        <title>The first complete genome sequence of the class fimbriimonadia in the phylum armatimonadetes.</title>
        <authorList>
            <person name="Hu Z.Y."/>
            <person name="Wang Y.Z."/>
            <person name="Im W.T."/>
            <person name="Wang S.Y."/>
            <person name="Zhao G.P."/>
            <person name="Zheng H.J."/>
            <person name="Quan Z.X."/>
        </authorList>
    </citation>
    <scope>NUCLEOTIDE SEQUENCE [LARGE SCALE GENOMIC DNA]</scope>
    <source>
        <strain evidence="2">Gsoil 348</strain>
    </source>
</reference>
<dbReference type="KEGG" id="fgi:OP10G_4671"/>
<feature type="transmembrane region" description="Helical" evidence="1">
    <location>
        <begin position="50"/>
        <end position="71"/>
    </location>
</feature>
<keyword evidence="1" id="KW-0812">Transmembrane</keyword>
<dbReference type="STRING" id="661478.OP10G_4671"/>
<accession>A0A068NZ66</accession>
<organism evidence="2 3">
    <name type="scientific">Fimbriimonas ginsengisoli Gsoil 348</name>
    <dbReference type="NCBI Taxonomy" id="661478"/>
    <lineage>
        <taxon>Bacteria</taxon>
        <taxon>Bacillati</taxon>
        <taxon>Armatimonadota</taxon>
        <taxon>Fimbriimonadia</taxon>
        <taxon>Fimbriimonadales</taxon>
        <taxon>Fimbriimonadaceae</taxon>
        <taxon>Fimbriimonas</taxon>
    </lineage>
</organism>
<dbReference type="AlphaFoldDB" id="A0A068NZ66"/>
<evidence type="ECO:0000313" key="2">
    <source>
        <dbReference type="EMBL" id="AIE88039.1"/>
    </source>
</evidence>
<evidence type="ECO:0000256" key="1">
    <source>
        <dbReference type="SAM" id="Phobius"/>
    </source>
</evidence>
<dbReference type="EMBL" id="CP007139">
    <property type="protein sequence ID" value="AIE88039.1"/>
    <property type="molecule type" value="Genomic_DNA"/>
</dbReference>
<evidence type="ECO:0000313" key="3">
    <source>
        <dbReference type="Proteomes" id="UP000027982"/>
    </source>
</evidence>
<sequence length="108" mass="11954">MAGFSQLWTEELTEAQTEALVEKMASEICRRKLQGPAILMLEMNKPLAPVLAQAAVIASPFAIPFVGFDNFNDYSRLMAKRENVERLLVKIEELSRGPGDDAEGAKDN</sequence>
<gene>
    <name evidence="2" type="ORF">OP10G_4671</name>
</gene>